<dbReference type="CDD" id="cd04301">
    <property type="entry name" value="NAT_SF"/>
    <property type="match status" value="1"/>
</dbReference>
<dbReference type="PROSITE" id="PS51186">
    <property type="entry name" value="GNAT"/>
    <property type="match status" value="1"/>
</dbReference>
<organism evidence="5 6">
    <name type="scientific">Gryllotalpicola protaetiae</name>
    <dbReference type="NCBI Taxonomy" id="2419771"/>
    <lineage>
        <taxon>Bacteria</taxon>
        <taxon>Bacillati</taxon>
        <taxon>Actinomycetota</taxon>
        <taxon>Actinomycetes</taxon>
        <taxon>Micrococcales</taxon>
        <taxon>Microbacteriaceae</taxon>
        <taxon>Gryllotalpicola</taxon>
    </lineage>
</organism>
<reference evidence="5 6" key="1">
    <citation type="submission" date="2018-09" db="EMBL/GenBank/DDBJ databases">
        <title>Genome sequencing of strain 2DFW10M-5.</title>
        <authorList>
            <person name="Heo J."/>
            <person name="Kim S.-J."/>
            <person name="Kwon S.-W."/>
        </authorList>
    </citation>
    <scope>NUCLEOTIDE SEQUENCE [LARGE SCALE GENOMIC DNA]</scope>
    <source>
        <strain evidence="5 6">2DFW10M-5</strain>
    </source>
</reference>
<dbReference type="Proteomes" id="UP000275069">
    <property type="component" value="Chromosome"/>
</dbReference>
<dbReference type="Pfam" id="PF00583">
    <property type="entry name" value="Acetyltransf_1"/>
    <property type="match status" value="1"/>
</dbReference>
<dbReference type="GO" id="GO:0016747">
    <property type="term" value="F:acyltransferase activity, transferring groups other than amino-acyl groups"/>
    <property type="evidence" value="ECO:0007669"/>
    <property type="project" value="InterPro"/>
</dbReference>
<dbReference type="AlphaFoldDB" id="A0A387BPI8"/>
<proteinExistence type="predicted"/>
<dbReference type="Gene3D" id="3.40.630.30">
    <property type="match status" value="1"/>
</dbReference>
<dbReference type="InterPro" id="IPR016181">
    <property type="entry name" value="Acyl_CoA_acyltransferase"/>
</dbReference>
<dbReference type="OrthoDB" id="273614at2"/>
<feature type="domain" description="N-acetyltransferase" evidence="4">
    <location>
        <begin position="45"/>
        <end position="205"/>
    </location>
</feature>
<evidence type="ECO:0000259" key="4">
    <source>
        <dbReference type="PROSITE" id="PS51186"/>
    </source>
</evidence>
<evidence type="ECO:0000313" key="5">
    <source>
        <dbReference type="EMBL" id="AYG03964.1"/>
    </source>
</evidence>
<keyword evidence="2" id="KW-0012">Acyltransferase</keyword>
<dbReference type="PANTHER" id="PTHR43877">
    <property type="entry name" value="AMINOALKYLPHOSPHONATE N-ACETYLTRANSFERASE-RELATED-RELATED"/>
    <property type="match status" value="1"/>
</dbReference>
<accession>A0A387BPI8</accession>
<evidence type="ECO:0000256" key="3">
    <source>
        <dbReference type="SAM" id="MobiDB-lite"/>
    </source>
</evidence>
<keyword evidence="1 5" id="KW-0808">Transferase</keyword>
<evidence type="ECO:0000256" key="2">
    <source>
        <dbReference type="ARBA" id="ARBA00023315"/>
    </source>
</evidence>
<evidence type="ECO:0000313" key="6">
    <source>
        <dbReference type="Proteomes" id="UP000275069"/>
    </source>
</evidence>
<protein>
    <submittedName>
        <fullName evidence="5">GNAT family N-acetyltransferase</fullName>
    </submittedName>
</protein>
<sequence length="208" mass="22524">MTVGYGALPQPPRPSVASEHSRDSGGAVTESAIAAIEPPLQASDITVRIARPDEYPAIGELSYAAYASDYEIGEDYAHTLQHPELRTDDYDIWVAEDPATGVLLGTTSILRGLEARGRALADELYFRLLAVAPAARRRGIGARLTTLALDLARERGLRAVSLNSGQNMTGAHALYRSLDFERIPERDVVIGEGEHAHTVYTFARPVEA</sequence>
<dbReference type="EMBL" id="CP032624">
    <property type="protein sequence ID" value="AYG03964.1"/>
    <property type="molecule type" value="Genomic_DNA"/>
</dbReference>
<dbReference type="InterPro" id="IPR050832">
    <property type="entry name" value="Bact_Acetyltransf"/>
</dbReference>
<dbReference type="InterPro" id="IPR000182">
    <property type="entry name" value="GNAT_dom"/>
</dbReference>
<gene>
    <name evidence="5" type="ORF">D7I44_10730</name>
</gene>
<dbReference type="SUPFAM" id="SSF55729">
    <property type="entry name" value="Acyl-CoA N-acyltransferases (Nat)"/>
    <property type="match status" value="1"/>
</dbReference>
<dbReference type="KEGG" id="gry:D7I44_10730"/>
<name>A0A387BPI8_9MICO</name>
<keyword evidence="6" id="KW-1185">Reference proteome</keyword>
<feature type="region of interest" description="Disordered" evidence="3">
    <location>
        <begin position="1"/>
        <end position="24"/>
    </location>
</feature>
<evidence type="ECO:0000256" key="1">
    <source>
        <dbReference type="ARBA" id="ARBA00022679"/>
    </source>
</evidence>